<dbReference type="EMBL" id="DVMU01000068">
    <property type="protein sequence ID" value="HIU33518.1"/>
    <property type="molecule type" value="Genomic_DNA"/>
</dbReference>
<feature type="transmembrane region" description="Helical" evidence="6">
    <location>
        <begin position="21"/>
        <end position="39"/>
    </location>
</feature>
<gene>
    <name evidence="7" type="ORF">IAB02_03060</name>
</gene>
<evidence type="ECO:0000256" key="4">
    <source>
        <dbReference type="ARBA" id="ARBA00022989"/>
    </source>
</evidence>
<dbReference type="Proteomes" id="UP000824072">
    <property type="component" value="Unassembled WGS sequence"/>
</dbReference>
<keyword evidence="3 6" id="KW-0812">Transmembrane</keyword>
<evidence type="ECO:0000256" key="2">
    <source>
        <dbReference type="ARBA" id="ARBA00022475"/>
    </source>
</evidence>
<accession>A0A9D1IA81</accession>
<dbReference type="Pfam" id="PF02653">
    <property type="entry name" value="BPD_transp_2"/>
    <property type="match status" value="1"/>
</dbReference>
<proteinExistence type="predicted"/>
<dbReference type="GO" id="GO:0005886">
    <property type="term" value="C:plasma membrane"/>
    <property type="evidence" value="ECO:0007669"/>
    <property type="project" value="UniProtKB-SubCell"/>
</dbReference>
<feature type="transmembrane region" description="Helical" evidence="6">
    <location>
        <begin position="224"/>
        <end position="246"/>
    </location>
</feature>
<feature type="transmembrane region" description="Helical" evidence="6">
    <location>
        <begin position="258"/>
        <end position="291"/>
    </location>
</feature>
<reference evidence="7" key="1">
    <citation type="submission" date="2020-10" db="EMBL/GenBank/DDBJ databases">
        <authorList>
            <person name="Gilroy R."/>
        </authorList>
    </citation>
    <scope>NUCLEOTIDE SEQUENCE</scope>
    <source>
        <strain evidence="7">ChiHcec3-11533</strain>
    </source>
</reference>
<evidence type="ECO:0000313" key="8">
    <source>
        <dbReference type="Proteomes" id="UP000824072"/>
    </source>
</evidence>
<feature type="transmembrane region" description="Helical" evidence="6">
    <location>
        <begin position="97"/>
        <end position="118"/>
    </location>
</feature>
<evidence type="ECO:0000256" key="3">
    <source>
        <dbReference type="ARBA" id="ARBA00022692"/>
    </source>
</evidence>
<name>A0A9D1IA81_9FIRM</name>
<evidence type="ECO:0000256" key="5">
    <source>
        <dbReference type="ARBA" id="ARBA00023136"/>
    </source>
</evidence>
<feature type="transmembrane region" description="Helical" evidence="6">
    <location>
        <begin position="303"/>
        <end position="321"/>
    </location>
</feature>
<sequence>MSGQNTKLKATVKKLSSGLGPFLVVMLIALFFVITTPTFRTIRNILTLGHSASLYVMMAMGLSFVLISGATDLSAGSVVGLCGVVCAMMMRDFNVPVWISVIIGLASGVLCGVINGLLATKLGLVPFIATLGTQWVYRGMCNILGRGAAVSVRDAQNPAYADQFYAIGGGRLLGIPVPIYIFVICGIILAFLLRKTVFGRDLYAVGSNAEAARLSGINVFKTQMIAYIICDTMAALAGIVLAARMVGGNTASGDGYEFEGIFAAVIGGVSLAGGEGTILGAIIGAFVVAVLRNGLNLNGIGSFVQQVILGILIIIAVYLDVRRVKRMRNKTVA</sequence>
<comment type="subcellular location">
    <subcellularLocation>
        <location evidence="1">Cell membrane</location>
        <topology evidence="1">Multi-pass membrane protein</topology>
    </subcellularLocation>
</comment>
<evidence type="ECO:0000256" key="6">
    <source>
        <dbReference type="SAM" id="Phobius"/>
    </source>
</evidence>
<keyword evidence="4 6" id="KW-1133">Transmembrane helix</keyword>
<dbReference type="GO" id="GO:0022857">
    <property type="term" value="F:transmembrane transporter activity"/>
    <property type="evidence" value="ECO:0007669"/>
    <property type="project" value="InterPro"/>
</dbReference>
<feature type="transmembrane region" description="Helical" evidence="6">
    <location>
        <begin position="172"/>
        <end position="193"/>
    </location>
</feature>
<evidence type="ECO:0000313" key="7">
    <source>
        <dbReference type="EMBL" id="HIU33518.1"/>
    </source>
</evidence>
<reference evidence="7" key="2">
    <citation type="journal article" date="2021" name="PeerJ">
        <title>Extensive microbial diversity within the chicken gut microbiome revealed by metagenomics and culture.</title>
        <authorList>
            <person name="Gilroy R."/>
            <person name="Ravi A."/>
            <person name="Getino M."/>
            <person name="Pursley I."/>
            <person name="Horton D.L."/>
            <person name="Alikhan N.F."/>
            <person name="Baker D."/>
            <person name="Gharbi K."/>
            <person name="Hall N."/>
            <person name="Watson M."/>
            <person name="Adriaenssens E.M."/>
            <person name="Foster-Nyarko E."/>
            <person name="Jarju S."/>
            <person name="Secka A."/>
            <person name="Antonio M."/>
            <person name="Oren A."/>
            <person name="Chaudhuri R.R."/>
            <person name="La Ragione R."/>
            <person name="Hildebrand F."/>
            <person name="Pallen M.J."/>
        </authorList>
    </citation>
    <scope>NUCLEOTIDE SEQUENCE</scope>
    <source>
        <strain evidence="7">ChiHcec3-11533</strain>
    </source>
</reference>
<organism evidence="7 8">
    <name type="scientific">Candidatus Pullichristensenella excrementigallinarum</name>
    <dbReference type="NCBI Taxonomy" id="2840907"/>
    <lineage>
        <taxon>Bacteria</taxon>
        <taxon>Bacillati</taxon>
        <taxon>Bacillota</taxon>
        <taxon>Clostridia</taxon>
        <taxon>Candidatus Pullichristensenella</taxon>
    </lineage>
</organism>
<comment type="caution">
    <text evidence="7">The sequence shown here is derived from an EMBL/GenBank/DDBJ whole genome shotgun (WGS) entry which is preliminary data.</text>
</comment>
<evidence type="ECO:0000256" key="1">
    <source>
        <dbReference type="ARBA" id="ARBA00004651"/>
    </source>
</evidence>
<protein>
    <submittedName>
        <fullName evidence="7">ABC transporter permease</fullName>
    </submittedName>
</protein>
<dbReference type="PANTHER" id="PTHR32196">
    <property type="entry name" value="ABC TRANSPORTER PERMEASE PROTEIN YPHD-RELATED-RELATED"/>
    <property type="match status" value="1"/>
</dbReference>
<dbReference type="InterPro" id="IPR001851">
    <property type="entry name" value="ABC_transp_permease"/>
</dbReference>
<keyword evidence="5 6" id="KW-0472">Membrane</keyword>
<feature type="transmembrane region" description="Helical" evidence="6">
    <location>
        <begin position="73"/>
        <end position="91"/>
    </location>
</feature>
<dbReference type="AlphaFoldDB" id="A0A9D1IA81"/>
<dbReference type="CDD" id="cd06579">
    <property type="entry name" value="TM_PBP1_transp_AraH_like"/>
    <property type="match status" value="1"/>
</dbReference>
<keyword evidence="2" id="KW-1003">Cell membrane</keyword>